<evidence type="ECO:0000256" key="5">
    <source>
        <dbReference type="PIRSR" id="PIRSR613078-1"/>
    </source>
</evidence>
<evidence type="ECO:0000313" key="8">
    <source>
        <dbReference type="EMBL" id="GGI13450.1"/>
    </source>
</evidence>
<evidence type="ECO:0000256" key="2">
    <source>
        <dbReference type="ARBA" id="ARBA00023152"/>
    </source>
</evidence>
<dbReference type="SUPFAM" id="SSF53254">
    <property type="entry name" value="Phosphoglycerate mutase-like"/>
    <property type="match status" value="1"/>
</dbReference>
<dbReference type="InterPro" id="IPR029033">
    <property type="entry name" value="His_PPase_superfam"/>
</dbReference>
<name>A0A8J3AGI8_9BIFI</name>
<comment type="catalytic activity">
    <reaction evidence="4">
        <text>(2R)-2-phosphoglycerate = (2R)-3-phosphoglycerate</text>
        <dbReference type="Rhea" id="RHEA:15901"/>
        <dbReference type="ChEBI" id="CHEBI:58272"/>
        <dbReference type="ChEBI" id="CHEBI:58289"/>
        <dbReference type="EC" id="5.4.2.11"/>
    </reaction>
</comment>
<keyword evidence="9" id="KW-1185">Reference proteome</keyword>
<dbReference type="SMART" id="SM00855">
    <property type="entry name" value="PGAM"/>
    <property type="match status" value="1"/>
</dbReference>
<gene>
    <name evidence="8" type="primary">gpm2</name>
    <name evidence="4" type="synonym">gpmA</name>
    <name evidence="8" type="ORF">GCM10007377_06020</name>
</gene>
<feature type="site" description="Transition state stabilizer" evidence="4 7">
    <location>
        <position position="189"/>
    </location>
</feature>
<dbReference type="PIRSF" id="PIRSF000709">
    <property type="entry name" value="6PFK_2-Ptase"/>
    <property type="match status" value="1"/>
</dbReference>
<reference evidence="8" key="2">
    <citation type="submission" date="2020-09" db="EMBL/GenBank/DDBJ databases">
        <authorList>
            <person name="Sun Q."/>
            <person name="Sedlacek I."/>
        </authorList>
    </citation>
    <scope>NUCLEOTIDE SEQUENCE</scope>
    <source>
        <strain evidence="8">CCM 8606</strain>
    </source>
</reference>
<feature type="active site" description="Tele-phosphohistidine intermediate" evidence="4 5">
    <location>
        <position position="7"/>
    </location>
</feature>
<proteinExistence type="inferred from homology"/>
<dbReference type="Pfam" id="PF00300">
    <property type="entry name" value="His_Phos_1"/>
    <property type="match status" value="2"/>
</dbReference>
<comment type="function">
    <text evidence="4">Catalyzes the interconversion of 2-phosphoglycerate and 3-phosphoglycerate.</text>
</comment>
<evidence type="ECO:0000256" key="6">
    <source>
        <dbReference type="PIRSR" id="PIRSR613078-2"/>
    </source>
</evidence>
<keyword evidence="4" id="KW-0312">Gluconeogenesis</keyword>
<dbReference type="RefSeq" id="WP_188354739.1">
    <property type="nucleotide sequence ID" value="NZ_BMDH01000001.1"/>
</dbReference>
<dbReference type="GO" id="GO:0006096">
    <property type="term" value="P:glycolytic process"/>
    <property type="evidence" value="ECO:0007669"/>
    <property type="project" value="UniProtKB-UniRule"/>
</dbReference>
<dbReference type="PANTHER" id="PTHR11931">
    <property type="entry name" value="PHOSPHOGLYCERATE MUTASE"/>
    <property type="match status" value="1"/>
</dbReference>
<keyword evidence="3 4" id="KW-0413">Isomerase</keyword>
<dbReference type="UniPathway" id="UPA00109">
    <property type="reaction ID" value="UER00186"/>
</dbReference>
<dbReference type="AlphaFoldDB" id="A0A8J3AGI8"/>
<evidence type="ECO:0000256" key="7">
    <source>
        <dbReference type="PIRSR" id="PIRSR613078-3"/>
    </source>
</evidence>
<dbReference type="InterPro" id="IPR013078">
    <property type="entry name" value="His_Pase_superF_clade-1"/>
</dbReference>
<evidence type="ECO:0000256" key="1">
    <source>
        <dbReference type="ARBA" id="ARBA00006717"/>
    </source>
</evidence>
<dbReference type="InterPro" id="IPR005952">
    <property type="entry name" value="Phosphogly_mut1"/>
</dbReference>
<dbReference type="Proteomes" id="UP000619536">
    <property type="component" value="Unassembled WGS sequence"/>
</dbReference>
<feature type="binding site" evidence="4 6">
    <location>
        <position position="60"/>
    </location>
    <ligand>
        <name>substrate</name>
    </ligand>
</feature>
<dbReference type="EMBL" id="BMDH01000001">
    <property type="protein sequence ID" value="GGI13450.1"/>
    <property type="molecule type" value="Genomic_DNA"/>
</dbReference>
<feature type="binding site" evidence="4 6">
    <location>
        <begin position="87"/>
        <end position="90"/>
    </location>
    <ligand>
        <name>substrate</name>
    </ligand>
</feature>
<keyword evidence="2 4" id="KW-0324">Glycolysis</keyword>
<reference evidence="8" key="1">
    <citation type="journal article" date="2014" name="Int. J. Syst. Evol. Microbiol.">
        <title>Complete genome sequence of Corynebacterium casei LMG S-19264T (=DSM 44701T), isolated from a smear-ripened cheese.</title>
        <authorList>
            <consortium name="US DOE Joint Genome Institute (JGI-PGF)"/>
            <person name="Walter F."/>
            <person name="Albersmeier A."/>
            <person name="Kalinowski J."/>
            <person name="Ruckert C."/>
        </authorList>
    </citation>
    <scope>NUCLEOTIDE SEQUENCE</scope>
    <source>
        <strain evidence="8">CCM 8606</strain>
    </source>
</reference>
<dbReference type="CDD" id="cd07067">
    <property type="entry name" value="HP_PGM_like"/>
    <property type="match status" value="1"/>
</dbReference>
<dbReference type="NCBIfam" id="TIGR01258">
    <property type="entry name" value="pgm_1"/>
    <property type="match status" value="1"/>
</dbReference>
<comment type="pathway">
    <text evidence="4">Carbohydrate degradation; glycolysis; pyruvate from D-glyceraldehyde 3-phosphate: step 3/5.</text>
</comment>
<feature type="active site" description="Proton donor/acceptor" evidence="4 5">
    <location>
        <position position="87"/>
    </location>
</feature>
<evidence type="ECO:0000256" key="4">
    <source>
        <dbReference type="HAMAP-Rule" id="MF_01039"/>
    </source>
</evidence>
<dbReference type="HAMAP" id="MF_01039">
    <property type="entry name" value="PGAM_GpmA"/>
    <property type="match status" value="1"/>
</dbReference>
<comment type="caution">
    <text evidence="8">The sequence shown here is derived from an EMBL/GenBank/DDBJ whole genome shotgun (WGS) entry which is preliminary data.</text>
</comment>
<organism evidence="8 9">
    <name type="scientific">Galliscardovia ingluviei</name>
    <dbReference type="NCBI Taxonomy" id="1769422"/>
    <lineage>
        <taxon>Bacteria</taxon>
        <taxon>Bacillati</taxon>
        <taxon>Actinomycetota</taxon>
        <taxon>Actinomycetes</taxon>
        <taxon>Bifidobacteriales</taxon>
        <taxon>Bifidobacteriaceae</taxon>
        <taxon>Galliscardovia</taxon>
    </lineage>
</organism>
<dbReference type="Gene3D" id="3.40.50.1240">
    <property type="entry name" value="Phosphoglycerate mutase-like"/>
    <property type="match status" value="1"/>
</dbReference>
<dbReference type="GO" id="GO:0006094">
    <property type="term" value="P:gluconeogenesis"/>
    <property type="evidence" value="ECO:0007669"/>
    <property type="project" value="UniProtKB-UniRule"/>
</dbReference>
<evidence type="ECO:0000256" key="3">
    <source>
        <dbReference type="ARBA" id="ARBA00023235"/>
    </source>
</evidence>
<evidence type="ECO:0000313" key="9">
    <source>
        <dbReference type="Proteomes" id="UP000619536"/>
    </source>
</evidence>
<dbReference type="EC" id="5.4.2.11" evidence="4"/>
<comment type="caution">
    <text evidence="4">Lacks conserved residue(s) required for the propagation of feature annotation.</text>
</comment>
<comment type="similarity">
    <text evidence="1 4">Belongs to the phosphoglycerate mutase family. BPG-dependent PGAM subfamily.</text>
</comment>
<dbReference type="GO" id="GO:0004619">
    <property type="term" value="F:phosphoglycerate mutase activity"/>
    <property type="evidence" value="ECO:0007669"/>
    <property type="project" value="UniProtKB-UniRule"/>
</dbReference>
<feature type="binding site" evidence="4 6">
    <location>
        <begin position="114"/>
        <end position="115"/>
    </location>
    <ligand>
        <name>substrate</name>
    </ligand>
</feature>
<sequence>MLVIMRHGQSTWTQSSVNKFAGWVDVPLTEQGRDQARHAGELLAQYHIKPDVVFTSLLSRSITTANIALDTCDRLWIPVHRTWRLNERHYGAFQGQTRPEMLAQVGAERLQAIRRGTHTRPPELALDAPYAQCHDPRYSAQFADQLDMINPALIRAECLDDVWQRLQPYWNAEILPKLAAGQTVLIVTHGSVVRQIVRVLNHLDDDAIQQLNVPTGVPMKFELTVEHNAAAGTNTIVSSDEGTYLDEQAARAGIEAVHALV</sequence>
<accession>A0A8J3AGI8</accession>
<protein>
    <recommendedName>
        <fullName evidence="4">2,3-bisphosphoglycerate-dependent phosphoglycerate mutase</fullName>
        <shortName evidence="4">BPG-dependent PGAM</shortName>
        <shortName evidence="4">PGAM</shortName>
        <shortName evidence="4">Phosphoglyceromutase</shortName>
        <shortName evidence="4">dPGM</shortName>
        <ecNumber evidence="4">5.4.2.11</ecNumber>
    </recommendedName>
</protein>